<feature type="transmembrane region" description="Helical" evidence="1">
    <location>
        <begin position="51"/>
        <end position="72"/>
    </location>
</feature>
<sequence length="503" mass="51010">MSHSPALEATGKSSKQKAATQAAGSGSFGIGLVIIAVALVAIGVVPKPEDFGSGLLLTIAAAAVGALLLLIIVMKLHPVIALVVVSIGTAMATGIDLGEVLDVMLDGFGSTLGEVGLLLGFGVMFARLFEISGGAAALSSAMIDKLGEKRAPLALGVASLLFGFPIFFDAAFMVMLPILLATARRLGGNVLVYVLPAAAALSTMHVLLPPHPGAVAATVLFGADVGLVIMVGLVIAIPTWYLAGYVYGVWIGKRIDLPVPDLVTGGPQVDDDDMEPPRVRVLVGLLALPLVLIFFNTLVTTLGDLDVIDADATWASGLVLIGSTPIALLITVLVACWVIGVNRGNTPEVIEDMLDNSLKPIAPVLLITGAGGMFGGVLIASGIGDALSGTLESIGLPLVLAVFIVAAVIRVSLGTATVAITTAAGLLGASVEAAGLSPLQTAALTIVLAGGSSVLSHVNDASFWMIGRLLGMSVVQTFKTWTVIKTLVGTIAATLGAVVYLLA</sequence>
<feature type="transmembrane region" description="Helical" evidence="1">
    <location>
        <begin position="215"/>
        <end position="241"/>
    </location>
</feature>
<dbReference type="GO" id="GO:0005886">
    <property type="term" value="C:plasma membrane"/>
    <property type="evidence" value="ECO:0007669"/>
    <property type="project" value="TreeGrafter"/>
</dbReference>
<protein>
    <submittedName>
        <fullName evidence="2">Gluconate:H+ symporter</fullName>
    </submittedName>
</protein>
<dbReference type="PANTHER" id="PTHR30354">
    <property type="entry name" value="GNT FAMILY GLUCONATE TRANSPORTER"/>
    <property type="match status" value="1"/>
</dbReference>
<keyword evidence="1" id="KW-0472">Membrane</keyword>
<comment type="caution">
    <text evidence="2">The sequence shown here is derived from an EMBL/GenBank/DDBJ whole genome shotgun (WGS) entry which is preliminary data.</text>
</comment>
<name>A0A9D1RSD5_9CORY</name>
<dbReference type="InterPro" id="IPR003474">
    <property type="entry name" value="Glcn_transporter"/>
</dbReference>
<gene>
    <name evidence="2" type="ORF">H9870_09740</name>
</gene>
<dbReference type="NCBIfam" id="TIGR00791">
    <property type="entry name" value="gntP"/>
    <property type="match status" value="1"/>
</dbReference>
<dbReference type="Pfam" id="PF02447">
    <property type="entry name" value="GntP_permease"/>
    <property type="match status" value="1"/>
</dbReference>
<feature type="transmembrane region" description="Helical" evidence="1">
    <location>
        <begin position="281"/>
        <end position="302"/>
    </location>
</feature>
<evidence type="ECO:0000313" key="2">
    <source>
        <dbReference type="EMBL" id="HIW91927.1"/>
    </source>
</evidence>
<dbReference type="GO" id="GO:0015128">
    <property type="term" value="F:gluconate transmembrane transporter activity"/>
    <property type="evidence" value="ECO:0007669"/>
    <property type="project" value="InterPro"/>
</dbReference>
<feature type="transmembrane region" description="Helical" evidence="1">
    <location>
        <begin position="190"/>
        <end position="208"/>
    </location>
</feature>
<dbReference type="PANTHER" id="PTHR30354:SF25">
    <property type="entry name" value="INNER MEMBRANE PERMEASE YGBN"/>
    <property type="match status" value="1"/>
</dbReference>
<evidence type="ECO:0000256" key="1">
    <source>
        <dbReference type="SAM" id="Phobius"/>
    </source>
</evidence>
<keyword evidence="1" id="KW-0812">Transmembrane</keyword>
<keyword evidence="1" id="KW-1133">Transmembrane helix</keyword>
<proteinExistence type="predicted"/>
<feature type="transmembrane region" description="Helical" evidence="1">
    <location>
        <begin position="439"/>
        <end position="459"/>
    </location>
</feature>
<feature type="transmembrane region" description="Helical" evidence="1">
    <location>
        <begin position="79"/>
        <end position="97"/>
    </location>
</feature>
<feature type="transmembrane region" description="Helical" evidence="1">
    <location>
        <begin position="22"/>
        <end position="45"/>
    </location>
</feature>
<dbReference type="AlphaFoldDB" id="A0A9D1RSD5"/>
<feature type="transmembrane region" description="Helical" evidence="1">
    <location>
        <begin position="314"/>
        <end position="340"/>
    </location>
</feature>
<accession>A0A9D1RSD5</accession>
<dbReference type="PIRSF" id="PIRSF002746">
    <property type="entry name" value="Gluconate_transporter"/>
    <property type="match status" value="1"/>
</dbReference>
<feature type="transmembrane region" description="Helical" evidence="1">
    <location>
        <begin position="153"/>
        <end position="178"/>
    </location>
</feature>
<reference evidence="2" key="2">
    <citation type="submission" date="2021-04" db="EMBL/GenBank/DDBJ databases">
        <authorList>
            <person name="Gilroy R."/>
        </authorList>
    </citation>
    <scope>NUCLEOTIDE SEQUENCE</scope>
    <source>
        <strain evidence="2">CHK32-1732</strain>
    </source>
</reference>
<feature type="transmembrane region" description="Helical" evidence="1">
    <location>
        <begin position="360"/>
        <end position="384"/>
    </location>
</feature>
<evidence type="ECO:0000313" key="3">
    <source>
        <dbReference type="Proteomes" id="UP000824190"/>
    </source>
</evidence>
<organism evidence="2 3">
    <name type="scientific">Candidatus Corynebacterium avicola</name>
    <dbReference type="NCBI Taxonomy" id="2838527"/>
    <lineage>
        <taxon>Bacteria</taxon>
        <taxon>Bacillati</taxon>
        <taxon>Actinomycetota</taxon>
        <taxon>Actinomycetes</taxon>
        <taxon>Mycobacteriales</taxon>
        <taxon>Corynebacteriaceae</taxon>
        <taxon>Corynebacterium</taxon>
    </lineage>
</organism>
<dbReference type="EMBL" id="DXGC01000078">
    <property type="protein sequence ID" value="HIW91927.1"/>
    <property type="molecule type" value="Genomic_DNA"/>
</dbReference>
<feature type="transmembrane region" description="Helical" evidence="1">
    <location>
        <begin position="396"/>
        <end position="427"/>
    </location>
</feature>
<feature type="transmembrane region" description="Helical" evidence="1">
    <location>
        <begin position="117"/>
        <end position="141"/>
    </location>
</feature>
<reference evidence="2" key="1">
    <citation type="journal article" date="2021" name="PeerJ">
        <title>Extensive microbial diversity within the chicken gut microbiome revealed by metagenomics and culture.</title>
        <authorList>
            <person name="Gilroy R."/>
            <person name="Ravi A."/>
            <person name="Getino M."/>
            <person name="Pursley I."/>
            <person name="Horton D.L."/>
            <person name="Alikhan N.F."/>
            <person name="Baker D."/>
            <person name="Gharbi K."/>
            <person name="Hall N."/>
            <person name="Watson M."/>
            <person name="Adriaenssens E.M."/>
            <person name="Foster-Nyarko E."/>
            <person name="Jarju S."/>
            <person name="Secka A."/>
            <person name="Antonio M."/>
            <person name="Oren A."/>
            <person name="Chaudhuri R.R."/>
            <person name="La Ragione R."/>
            <person name="Hildebrand F."/>
            <person name="Pallen M.J."/>
        </authorList>
    </citation>
    <scope>NUCLEOTIDE SEQUENCE</scope>
    <source>
        <strain evidence="2">CHK32-1732</strain>
    </source>
</reference>
<dbReference type="Proteomes" id="UP000824190">
    <property type="component" value="Unassembled WGS sequence"/>
</dbReference>
<feature type="transmembrane region" description="Helical" evidence="1">
    <location>
        <begin position="480"/>
        <end position="502"/>
    </location>
</feature>